<dbReference type="EMBL" id="CP001324">
    <property type="protein sequence ID" value="ACO62376.1"/>
    <property type="molecule type" value="Genomic_DNA"/>
</dbReference>
<dbReference type="RefSeq" id="XP_002501118.1">
    <property type="nucleotide sequence ID" value="XM_002501072.1"/>
</dbReference>
<dbReference type="AlphaFoldDB" id="C1E2N5"/>
<protein>
    <recommendedName>
        <fullName evidence="4">Methyltransferase domain-containing protein</fullName>
    </recommendedName>
</protein>
<dbReference type="InterPro" id="IPR029063">
    <property type="entry name" value="SAM-dependent_MTases_sf"/>
</dbReference>
<accession>C1E2N5</accession>
<evidence type="ECO:0000313" key="2">
    <source>
        <dbReference type="EMBL" id="ACO62376.1"/>
    </source>
</evidence>
<evidence type="ECO:0008006" key="4">
    <source>
        <dbReference type="Google" id="ProtNLM"/>
    </source>
</evidence>
<evidence type="ECO:0000256" key="1">
    <source>
        <dbReference type="SAM" id="MobiDB-lite"/>
    </source>
</evidence>
<dbReference type="OMA" id="QIGDHEY"/>
<name>C1E2N5_MICCC</name>
<dbReference type="SUPFAM" id="SSF53335">
    <property type="entry name" value="S-adenosyl-L-methionine-dependent methyltransferases"/>
    <property type="match status" value="1"/>
</dbReference>
<evidence type="ECO:0000313" key="3">
    <source>
        <dbReference type="Proteomes" id="UP000002009"/>
    </source>
</evidence>
<dbReference type="eggNOG" id="ENOG502S1UM">
    <property type="taxonomic scope" value="Eukaryota"/>
</dbReference>
<gene>
    <name evidence="2" type="ORF">MICPUN_57308</name>
</gene>
<feature type="region of interest" description="Disordered" evidence="1">
    <location>
        <begin position="213"/>
        <end position="238"/>
    </location>
</feature>
<feature type="compositionally biased region" description="Acidic residues" evidence="1">
    <location>
        <begin position="219"/>
        <end position="238"/>
    </location>
</feature>
<dbReference type="OrthoDB" id="545801at2759"/>
<dbReference type="Gene3D" id="3.40.50.150">
    <property type="entry name" value="Vaccinia Virus protein VP39"/>
    <property type="match status" value="1"/>
</dbReference>
<organism evidence="2 3">
    <name type="scientific">Micromonas commoda (strain RCC299 / NOUM17 / CCMP2709)</name>
    <name type="common">Picoplanktonic green alga</name>
    <dbReference type="NCBI Taxonomy" id="296587"/>
    <lineage>
        <taxon>Eukaryota</taxon>
        <taxon>Viridiplantae</taxon>
        <taxon>Chlorophyta</taxon>
        <taxon>Mamiellophyceae</taxon>
        <taxon>Mamiellales</taxon>
        <taxon>Mamiellaceae</taxon>
        <taxon>Micromonas</taxon>
    </lineage>
</organism>
<reference evidence="2 3" key="1">
    <citation type="journal article" date="2009" name="Science">
        <title>Green evolution and dynamic adaptations revealed by genomes of the marine picoeukaryotes Micromonas.</title>
        <authorList>
            <person name="Worden A.Z."/>
            <person name="Lee J.H."/>
            <person name="Mock T."/>
            <person name="Rouze P."/>
            <person name="Simmons M.P."/>
            <person name="Aerts A.L."/>
            <person name="Allen A.E."/>
            <person name="Cuvelier M.L."/>
            <person name="Derelle E."/>
            <person name="Everett M.V."/>
            <person name="Foulon E."/>
            <person name="Grimwood J."/>
            <person name="Gundlach H."/>
            <person name="Henrissat B."/>
            <person name="Napoli C."/>
            <person name="McDonald S.M."/>
            <person name="Parker M.S."/>
            <person name="Rombauts S."/>
            <person name="Salamov A."/>
            <person name="Von Dassow P."/>
            <person name="Badger J.H."/>
            <person name="Coutinho P.M."/>
            <person name="Demir E."/>
            <person name="Dubchak I."/>
            <person name="Gentemann C."/>
            <person name="Eikrem W."/>
            <person name="Gready J.E."/>
            <person name="John U."/>
            <person name="Lanier W."/>
            <person name="Lindquist E.A."/>
            <person name="Lucas S."/>
            <person name="Mayer K.F."/>
            <person name="Moreau H."/>
            <person name="Not F."/>
            <person name="Otillar R."/>
            <person name="Panaud O."/>
            <person name="Pangilinan J."/>
            <person name="Paulsen I."/>
            <person name="Piegu B."/>
            <person name="Poliakov A."/>
            <person name="Robbens S."/>
            <person name="Schmutz J."/>
            <person name="Toulza E."/>
            <person name="Wyss T."/>
            <person name="Zelensky A."/>
            <person name="Zhou K."/>
            <person name="Armbrust E.V."/>
            <person name="Bhattacharya D."/>
            <person name="Goodenough U.W."/>
            <person name="Van de Peer Y."/>
            <person name="Grigoriev I.V."/>
        </authorList>
    </citation>
    <scope>NUCLEOTIDE SEQUENCE [LARGE SCALE GENOMIC DNA]</scope>
    <source>
        <strain evidence="3">RCC299 / NOUM17</strain>
    </source>
</reference>
<keyword evidence="3" id="KW-1185">Reference proteome</keyword>
<proteinExistence type="predicted"/>
<sequence length="238" mass="26352">MSRQPNVHVSGVNGVRNAYASHEAGATGYYADEGARYVNPHDGGVREMLARATRDWPELWGMEAPGNIDDKSNDDEFGDRILDLSCGSGEVTSALVAAGVPLSRIDACDPYTHEAYLARVGKKCERWSFEDVARGAIAERRWSVVVCSFAMHLCARGYLPTLCMMLACSARHLVVLTPHKRPVIDAAWGGWRLAAKEARDPYWRIRSRWYSTGPRVDDDVWDGEGDDDDDDDDDGEGT</sequence>
<dbReference type="Proteomes" id="UP000002009">
    <property type="component" value="Chromosome 3"/>
</dbReference>
<dbReference type="GeneID" id="8242307"/>
<dbReference type="KEGG" id="mis:MICPUN_57308"/>
<dbReference type="InParanoid" id="C1E2N5"/>